<sequence length="134" mass="15312">MPCFIPSYNFDGLDCLVCKRPLGSYDALKCKTNKFRRVHRDGNVYGMCCGCTELLLKIEREDNPWSLVCPHDFKKVFGRQVGDCIVRCYYCGCPLSDSEKDRHALASEGYLFLRGKPRGRCYACASDGRRPCLY</sequence>
<dbReference type="InterPro" id="IPR038575">
    <property type="entry name" value="E6_sf"/>
</dbReference>
<evidence type="ECO:0000256" key="6">
    <source>
        <dbReference type="ARBA" id="ARBA00022723"/>
    </source>
</evidence>
<keyword evidence="4 16" id="KW-0945">Host-virus interaction</keyword>
<dbReference type="GO" id="GO:0052150">
    <property type="term" value="P:symbiont-mediated perturbation of host apoptosis"/>
    <property type="evidence" value="ECO:0007669"/>
    <property type="project" value="UniProtKB-KW"/>
</dbReference>
<dbReference type="HAMAP" id="MF_04006">
    <property type="entry name" value="HPV_E6"/>
    <property type="match status" value="1"/>
</dbReference>
<evidence type="ECO:0000256" key="9">
    <source>
        <dbReference type="ARBA" id="ARBA00023015"/>
    </source>
</evidence>
<dbReference type="GO" id="GO:0030430">
    <property type="term" value="C:host cell cytoplasm"/>
    <property type="evidence" value="ECO:0007669"/>
    <property type="project" value="UniProtKB-SubCell"/>
</dbReference>
<keyword evidence="2 16" id="KW-0244">Early protein</keyword>
<evidence type="ECO:0000256" key="3">
    <source>
        <dbReference type="ARBA" id="ARBA00022562"/>
    </source>
</evidence>
<proteinExistence type="inferred from homology"/>
<evidence type="ECO:0000256" key="1">
    <source>
        <dbReference type="ARBA" id="ARBA00006346"/>
    </source>
</evidence>
<evidence type="ECO:0000256" key="7">
    <source>
        <dbReference type="ARBA" id="ARBA00022771"/>
    </source>
</evidence>
<comment type="subcellular location">
    <subcellularLocation>
        <location evidence="16 17">Host cytoplasm</location>
    </subcellularLocation>
    <subcellularLocation>
        <location evidence="16 17">Host nucleus</location>
    </subcellularLocation>
</comment>
<dbReference type="GO" id="GO:0003677">
    <property type="term" value="F:DNA binding"/>
    <property type="evidence" value="ECO:0007669"/>
    <property type="project" value="UniProtKB-UniRule"/>
</dbReference>
<dbReference type="GO" id="GO:0052170">
    <property type="term" value="P:symbiont-mediated suppression of host innate immune response"/>
    <property type="evidence" value="ECO:0007669"/>
    <property type="project" value="UniProtKB-KW"/>
</dbReference>
<name>A0A3G6V9D7_9PAPI</name>
<dbReference type="GO" id="GO:0039648">
    <property type="term" value="P:symbiont-mediated perturbation of host ubiquitin-like protein modification"/>
    <property type="evidence" value="ECO:0007669"/>
    <property type="project" value="UniProtKB-UniRule"/>
</dbReference>
<dbReference type="GO" id="GO:0039502">
    <property type="term" value="P:symbiont-mediated suppression of host type I interferon-mediated signaling pathway"/>
    <property type="evidence" value="ECO:0007669"/>
    <property type="project" value="UniProtKB-UniRule"/>
</dbReference>
<feature type="zinc finger region" evidence="16">
    <location>
        <begin position="15"/>
        <end position="51"/>
    </location>
</feature>
<evidence type="ECO:0000256" key="4">
    <source>
        <dbReference type="ARBA" id="ARBA00022581"/>
    </source>
</evidence>
<comment type="function">
    <text evidence="16">Plays a major role in the induction and maintenance of cellular transformation. E6 associates with host UBE3A/E6-AP ubiquitin-protein ligase and modulates its activity. Protects host keratinocytes from apoptosis by mediating the degradation of host BAK1. May also inhibit host immune response.</text>
</comment>
<keyword evidence="13 16" id="KW-1035">Host cytoplasm</keyword>
<keyword evidence="5 16" id="KW-1090">Inhibition of host innate immune response by virus</keyword>
<evidence type="ECO:0000256" key="11">
    <source>
        <dbReference type="ARBA" id="ARBA00023159"/>
    </source>
</evidence>
<dbReference type="GO" id="GO:0042025">
    <property type="term" value="C:host cell nucleus"/>
    <property type="evidence" value="ECO:0007669"/>
    <property type="project" value="UniProtKB-SubCell"/>
</dbReference>
<dbReference type="EMBL" id="MH237829">
    <property type="protein sequence ID" value="AZB50218.1"/>
    <property type="molecule type" value="Genomic_DNA"/>
</dbReference>
<keyword evidence="6 16" id="KW-0479">Metal-binding</keyword>
<dbReference type="Pfam" id="PF00518">
    <property type="entry name" value="E6"/>
    <property type="match status" value="1"/>
</dbReference>
<evidence type="ECO:0000256" key="10">
    <source>
        <dbReference type="ARBA" id="ARBA00023125"/>
    </source>
</evidence>
<keyword evidence="12 16" id="KW-0804">Transcription</keyword>
<reference evidence="18" key="1">
    <citation type="journal article" date="2018" name="Arch. Virol.">
        <title>Bovine papillomavirus 24: a novel member of the genus Xipapillomavirus detected in the Amazon region.</title>
        <authorList>
            <person name="Daudt C."/>
            <person name="da Silva F.R."/>
            <person name="Cibulski S.P."/>
            <person name="Streck A.F."/>
            <person name="Laurie R.E."/>
            <person name="Munday J.S."/>
            <person name="Canal C.W."/>
        </authorList>
    </citation>
    <scope>NUCLEOTIDE SEQUENCE</scope>
    <source>
        <strain evidence="18">BPV8_BR/02AC12</strain>
    </source>
</reference>
<evidence type="ECO:0000256" key="17">
    <source>
        <dbReference type="RuleBase" id="RU363123"/>
    </source>
</evidence>
<comment type="caution">
    <text evidence="16">Lacks conserved residue(s) required for the propagation of feature annotation.</text>
</comment>
<evidence type="ECO:0000256" key="12">
    <source>
        <dbReference type="ARBA" id="ARBA00023163"/>
    </source>
</evidence>
<keyword evidence="15 16" id="KW-1119">Modulation of host cell apoptosis by virus</keyword>
<keyword evidence="10 16" id="KW-0238">DNA-binding</keyword>
<keyword evidence="14 16" id="KW-0899">Viral immunoevasion</keyword>
<protein>
    <recommendedName>
        <fullName evidence="16 17">Protein E6</fullName>
    </recommendedName>
</protein>
<dbReference type="GO" id="GO:0008270">
    <property type="term" value="F:zinc ion binding"/>
    <property type="evidence" value="ECO:0007669"/>
    <property type="project" value="UniProtKB-KW"/>
</dbReference>
<keyword evidence="11 16" id="KW-0010">Activator</keyword>
<gene>
    <name evidence="16 18" type="primary">E6</name>
</gene>
<comment type="subunit">
    <text evidence="16">Forms homodimers. Interacts with ubiquitin-protein ligase UBE3A/E6-AP; this interaction stimulates UBE3A ubiquitin activity. Interacts with host BAK1.</text>
</comment>
<evidence type="ECO:0000313" key="18">
    <source>
        <dbReference type="EMBL" id="AZB50218.1"/>
    </source>
</evidence>
<keyword evidence="8 16" id="KW-0862">Zinc</keyword>
<evidence type="ECO:0000256" key="16">
    <source>
        <dbReference type="HAMAP-Rule" id="MF_04006"/>
    </source>
</evidence>
<evidence type="ECO:0000256" key="13">
    <source>
        <dbReference type="ARBA" id="ARBA00023200"/>
    </source>
</evidence>
<dbReference type="SUPFAM" id="SSF161229">
    <property type="entry name" value="E6 C-terminal domain-like"/>
    <property type="match status" value="2"/>
</dbReference>
<comment type="similarity">
    <text evidence="1 16 17">Belongs to the papillomaviridae E6 protein family.</text>
</comment>
<dbReference type="GO" id="GO:0006355">
    <property type="term" value="P:regulation of DNA-templated transcription"/>
    <property type="evidence" value="ECO:0007669"/>
    <property type="project" value="UniProtKB-UniRule"/>
</dbReference>
<dbReference type="Gene3D" id="3.30.240.40">
    <property type="entry name" value="E6 early regulatory protein"/>
    <property type="match status" value="2"/>
</dbReference>
<evidence type="ECO:0000256" key="8">
    <source>
        <dbReference type="ARBA" id="ARBA00022833"/>
    </source>
</evidence>
<keyword evidence="9 16" id="KW-0805">Transcription regulation</keyword>
<dbReference type="InterPro" id="IPR001334">
    <property type="entry name" value="E6"/>
</dbReference>
<feature type="zinc finger region" evidence="16">
    <location>
        <begin position="88"/>
        <end position="124"/>
    </location>
</feature>
<evidence type="ECO:0000256" key="14">
    <source>
        <dbReference type="ARBA" id="ARBA00023280"/>
    </source>
</evidence>
<organism evidence="18">
    <name type="scientific">Bos taurus papillomavirus 8</name>
    <dbReference type="NCBI Taxonomy" id="2758968"/>
    <lineage>
        <taxon>Viruses</taxon>
        <taxon>Monodnaviria</taxon>
        <taxon>Shotokuvirae</taxon>
        <taxon>Cossaviricota</taxon>
        <taxon>Papovaviricetes</taxon>
        <taxon>Zurhausenvirales</taxon>
        <taxon>Papillomaviridae</taxon>
        <taxon>Firstpapillomavirinae</taxon>
        <taxon>Epsilonpapillomavirus</taxon>
        <taxon>Epsilonpapillomavirus 1</taxon>
    </lineage>
</organism>
<evidence type="ECO:0000256" key="2">
    <source>
        <dbReference type="ARBA" id="ARBA00022518"/>
    </source>
</evidence>
<keyword evidence="7 16" id="KW-0863">Zinc-finger</keyword>
<accession>A0A3G6V9D7</accession>
<keyword evidence="3 16" id="KW-1048">Host nucleus</keyword>
<dbReference type="GO" id="GO:0006351">
    <property type="term" value="P:DNA-templated transcription"/>
    <property type="evidence" value="ECO:0007669"/>
    <property type="project" value="UniProtKB-UniRule"/>
</dbReference>
<evidence type="ECO:0000256" key="15">
    <source>
        <dbReference type="ARBA" id="ARBA00023323"/>
    </source>
</evidence>
<evidence type="ECO:0000256" key="5">
    <source>
        <dbReference type="ARBA" id="ARBA00022632"/>
    </source>
</evidence>